<evidence type="ECO:0000259" key="7">
    <source>
        <dbReference type="PROSITE" id="PS50237"/>
    </source>
</evidence>
<dbReference type="GeneID" id="13446318"/>
<dbReference type="FunFam" id="3.30.2410.10:FF:000003">
    <property type="entry name" value="probable E3 ubiquitin-protein ligase HERC4 isoform X1"/>
    <property type="match status" value="1"/>
</dbReference>
<evidence type="ECO:0000256" key="5">
    <source>
        <dbReference type="PROSITE-ProRule" id="PRU00104"/>
    </source>
</evidence>
<feature type="compositionally biased region" description="Acidic residues" evidence="6">
    <location>
        <begin position="919"/>
        <end position="939"/>
    </location>
</feature>
<dbReference type="EC" id="2.3.2.26" evidence="2"/>
<dbReference type="OMA" id="TLLQYQL"/>
<reference evidence="8" key="2">
    <citation type="submission" date="2011-03" db="EMBL/GenBank/DDBJ databases">
        <title>Comparative genomics and transcriptomics of Neospora caninum and Toxoplasma gondii.</title>
        <authorList>
            <person name="Reid A.J."/>
            <person name="Sohal A."/>
            <person name="Harris D."/>
            <person name="Quail M."/>
            <person name="Sanders M."/>
            <person name="Berriman M."/>
            <person name="Wastling J.M."/>
            <person name="Pain A."/>
        </authorList>
    </citation>
    <scope>NUCLEOTIDE SEQUENCE</scope>
    <source>
        <strain evidence="8">Liverpool</strain>
    </source>
</reference>
<dbReference type="Gene3D" id="3.90.1750.10">
    <property type="entry name" value="Hect, E3 ligase catalytic domains"/>
    <property type="match status" value="1"/>
</dbReference>
<feature type="region of interest" description="Disordered" evidence="6">
    <location>
        <begin position="329"/>
        <end position="388"/>
    </location>
</feature>
<dbReference type="eggNOG" id="KOG0942">
    <property type="taxonomic scope" value="Eukaryota"/>
</dbReference>
<dbReference type="Gene3D" id="3.30.2410.10">
    <property type="entry name" value="Hect, E3 ligase catalytic domain"/>
    <property type="match status" value="1"/>
</dbReference>
<dbReference type="OrthoDB" id="8068875at2759"/>
<dbReference type="CDD" id="cd00078">
    <property type="entry name" value="HECTc"/>
    <property type="match status" value="1"/>
</dbReference>
<dbReference type="Gene3D" id="3.30.2160.10">
    <property type="entry name" value="Hect, E3 ligase catalytic domain"/>
    <property type="match status" value="1"/>
</dbReference>
<dbReference type="VEuPathDB" id="ToxoDB:NCLIV_007280"/>
<keyword evidence="4 5" id="KW-0833">Ubl conjugation pathway</keyword>
<keyword evidence="9" id="KW-0436">Ligase</keyword>
<evidence type="ECO:0000256" key="3">
    <source>
        <dbReference type="ARBA" id="ARBA00022679"/>
    </source>
</evidence>
<dbReference type="GO" id="GO:0000209">
    <property type="term" value="P:protein polyubiquitination"/>
    <property type="evidence" value="ECO:0007669"/>
    <property type="project" value="InterPro"/>
</dbReference>
<dbReference type="GO" id="GO:0061630">
    <property type="term" value="F:ubiquitin protein ligase activity"/>
    <property type="evidence" value="ECO:0007669"/>
    <property type="project" value="UniProtKB-EC"/>
</dbReference>
<dbReference type="GO" id="GO:0016874">
    <property type="term" value="F:ligase activity"/>
    <property type="evidence" value="ECO:0007669"/>
    <property type="project" value="UniProtKB-KW"/>
</dbReference>
<dbReference type="PROSITE" id="PS50237">
    <property type="entry name" value="HECT"/>
    <property type="match status" value="1"/>
</dbReference>
<dbReference type="Proteomes" id="UP000007494">
    <property type="component" value="Chromosome III"/>
</dbReference>
<dbReference type="PANTHER" id="PTHR45700:SF2">
    <property type="entry name" value="UBIQUITIN-PROTEIN LIGASE E3C"/>
    <property type="match status" value="1"/>
</dbReference>
<keyword evidence="3" id="KW-0808">Transferase</keyword>
<dbReference type="Pfam" id="PF00632">
    <property type="entry name" value="HECT"/>
    <property type="match status" value="1"/>
</dbReference>
<evidence type="ECO:0000256" key="1">
    <source>
        <dbReference type="ARBA" id="ARBA00000885"/>
    </source>
</evidence>
<dbReference type="InterPro" id="IPR044611">
    <property type="entry name" value="E3A/B/C-like"/>
</dbReference>
<feature type="region of interest" description="Disordered" evidence="6">
    <location>
        <begin position="705"/>
        <end position="726"/>
    </location>
</feature>
<reference evidence="8" key="1">
    <citation type="submission" date="2011-02" db="EMBL/GenBank/DDBJ databases">
        <authorList>
            <person name="Aslett M."/>
        </authorList>
    </citation>
    <scope>NUCLEOTIDE SEQUENCE</scope>
    <source>
        <strain evidence="8">Liverpool</strain>
    </source>
</reference>
<dbReference type="InterPro" id="IPR000569">
    <property type="entry name" value="HECT_dom"/>
</dbReference>
<gene>
    <name evidence="9" type="ORF">BN1204_007280</name>
    <name evidence="8" type="ORF">NCLIV_007280</name>
</gene>
<evidence type="ECO:0000256" key="2">
    <source>
        <dbReference type="ARBA" id="ARBA00012485"/>
    </source>
</evidence>
<feature type="compositionally biased region" description="Polar residues" evidence="6">
    <location>
        <begin position="376"/>
        <end position="388"/>
    </location>
</feature>
<organism evidence="8 10">
    <name type="scientific">Neospora caninum (strain Liverpool)</name>
    <dbReference type="NCBI Taxonomy" id="572307"/>
    <lineage>
        <taxon>Eukaryota</taxon>
        <taxon>Sar</taxon>
        <taxon>Alveolata</taxon>
        <taxon>Apicomplexa</taxon>
        <taxon>Conoidasida</taxon>
        <taxon>Coccidia</taxon>
        <taxon>Eucoccidiorida</taxon>
        <taxon>Eimeriorina</taxon>
        <taxon>Sarcocystidae</taxon>
        <taxon>Neospora</taxon>
    </lineage>
</organism>
<dbReference type="FunFam" id="3.30.2160.10:FF:000002">
    <property type="entry name" value="Putative Ubiquitin-protein ligase E3C"/>
    <property type="match status" value="1"/>
</dbReference>
<feature type="region of interest" description="Disordered" evidence="6">
    <location>
        <begin position="429"/>
        <end position="461"/>
    </location>
</feature>
<reference evidence="10" key="3">
    <citation type="journal article" date="2012" name="PLoS Pathog.">
        <title>Comparative genomics of the apicomplexan parasites Toxoplasma gondii and Neospora caninum: Coccidia differing in host range and transmission strategy.</title>
        <authorList>
            <person name="Reid A.J."/>
            <person name="Vermont S.J."/>
            <person name="Cotton J.A."/>
            <person name="Harris D."/>
            <person name="Hill-Cawthorne G.A."/>
            <person name="Konen-Waisman S."/>
            <person name="Latham S.M."/>
            <person name="Mourier T."/>
            <person name="Norton R."/>
            <person name="Quail M.A."/>
            <person name="Sanders M."/>
            <person name="Shanmugam D."/>
            <person name="Sohal A."/>
            <person name="Wasmuth J.D."/>
            <person name="Brunk B."/>
            <person name="Grigg M.E."/>
            <person name="Howard J.C."/>
            <person name="Parkinson J."/>
            <person name="Roos D.S."/>
            <person name="Trees A.J."/>
            <person name="Berriman M."/>
            <person name="Pain A."/>
            <person name="Wastling J.M."/>
        </authorList>
    </citation>
    <scope>NUCLEOTIDE SEQUENCE [LARGE SCALE GENOMIC DNA]</scope>
    <source>
        <strain evidence="10">Liverpool</strain>
    </source>
</reference>
<feature type="active site" description="Glycyl thioester intermediate" evidence="5">
    <location>
        <position position="1583"/>
    </location>
</feature>
<dbReference type="GO" id="GO:0006511">
    <property type="term" value="P:ubiquitin-dependent protein catabolic process"/>
    <property type="evidence" value="ECO:0007669"/>
    <property type="project" value="TreeGrafter"/>
</dbReference>
<dbReference type="SMART" id="SM00119">
    <property type="entry name" value="HECTc"/>
    <property type="match status" value="1"/>
</dbReference>
<dbReference type="SUPFAM" id="SSF56204">
    <property type="entry name" value="Hect, E3 ligase catalytic domain"/>
    <property type="match status" value="1"/>
</dbReference>
<evidence type="ECO:0000313" key="10">
    <source>
        <dbReference type="Proteomes" id="UP000007494"/>
    </source>
</evidence>
<feature type="region of interest" description="Disordered" evidence="6">
    <location>
        <begin position="142"/>
        <end position="180"/>
    </location>
</feature>
<accession>F0V929</accession>
<dbReference type="PANTHER" id="PTHR45700">
    <property type="entry name" value="UBIQUITIN-PROTEIN LIGASE E3C"/>
    <property type="match status" value="1"/>
</dbReference>
<dbReference type="EMBL" id="FR823383">
    <property type="protein sequence ID" value="CBZ50254.1"/>
    <property type="molecule type" value="Genomic_DNA"/>
</dbReference>
<comment type="catalytic activity">
    <reaction evidence="1">
        <text>S-ubiquitinyl-[E2 ubiquitin-conjugating enzyme]-L-cysteine + [acceptor protein]-L-lysine = [E2 ubiquitin-conjugating enzyme]-L-cysteine + N(6)-ubiquitinyl-[acceptor protein]-L-lysine.</text>
        <dbReference type="EC" id="2.3.2.26"/>
    </reaction>
</comment>
<dbReference type="RefSeq" id="XP_003880288.1">
    <property type="nucleotide sequence ID" value="XM_003880239.1"/>
</dbReference>
<feature type="compositionally biased region" description="Basic and acidic residues" evidence="6">
    <location>
        <begin position="447"/>
        <end position="457"/>
    </location>
</feature>
<sequence>MFSDFTHSSNRKIDLSGASRPAFVRGRPTAGGAGSGACRSTLLEFQRRERQLRERHRKSVDAASKVQRCWRASFVRRQTKAEHRRAFDAAVTALLAEAPDATDSAASRWEAVAQGPAPCPLRIQRALPFLIRQLAFFFDPDQDGHEARQRGLPSPSSSPEPETQGGCRARVQEATGDAKNASFSPGARLWFAQDVARLGLLCDWVTRLGQDHARTGPCEACEAPGEKTPLEVEMDEAASRNDVVCLFCLASEDARRAVDAQTLSPLAAPARKSSASGPGPLSQAPVSRVAATELRLLLQCAALRYRAVLFNSEAPPSLLPPRFLLAENAQGSGDTRPTREAPVSRAPASSLFGAGGRRERAAPENRGEGDVDQTMPRPQQAQTASSDCSARVAGLSAFSWVHLRPSRGWRGSVLASSLLAVLRDTATTREEEAKQGGGSSRLSGKAESAEEREERRVAVAKGPSACSFEPPFLLLPAGLVEGQSAGALEETRQEPWHWVRTVRDVLLALASPPSRGARPDADARLASENSAGLSRLVRSWPPAQAPLAAMLGDALADVMATSTRRPDASRDARHVLDSREQGVAVVVETCLRACRHADDISGEVEFLVHLLGVPCLVPVFQAASPAASCPAFPSALAAPWVAVGANEETKQWRRRVRFLTGVLGNALSSVAGCDALQALLRTRQLLPPEPARAGVSTVSDAAPLALPGDGLGRQPRKCEDRSASLQRREADERIRELMVKRVSSTTGKAEAGNRVRDEARMPGEGCVEMEGGRPSSLVLWIIGNALTLLHNQIVFGGEAPASPECRDGGIGATDRPNGHQAAQKTLLCILCWAGSFAHDELLRQSVLSSEEQTGRESASSGIDPALRSQLRLLMTPAVLRALFDCADEDPTNRLPPLLRLFFPPSLYSPPAVSSAETDAALEGDSEDLSESDTSEEDAPAVDQKAEAAADSSGPALGMDRLILNALAMNTSLSAHLLPVIRHVFDAECHGDVDEFLRRLGHAPFFEAPLGQVLRAACTLLQYQLELMYDSELVDASRSASLPGFRATSSPLSGAPLLTASDIQWLSLTLNKVAWKLLQACYTPTSSPFPALAAPALASAWGAVSPVSPGLAAERRRSRLQRGRNGLAASRSSSLRSVLNTLVRQLFDRNSRLHFLPETSWILPDTMHLLKSKALLHQQERLAQLDAPFAPARPEEGAAEGLDRVANTGVKHAEKILAALLTELPHTMTFEDRVLVFYDKINADRLRFRDAFHQLPFDRSLHEIRRDYIVEDGLFALGYADEHDLKGFFRIEFITGEGIPEEGIDGGGLFKEFLVLLSRKVFDPDYGLFKASTDNSLYPNPSAHLAHSHPTALYNALGKVVGKALYEKILIEPQLNRVFLNLLLGRPNQVDDVQALDPVVHKNLLFLKHYTDNVQNLALTFSVTLGDFGSNEEEDLIPNGGNIPVTNDSKLRYIQAVAHFKCTKQIAKQTQAFLNGLSQVIPVKWLKMFSPAELQLLISGSPLGFDVADLRAHANFTGGFEASSPTIGWLWDTLEEMSSEERSKFLMFVTSCSRPPLLGFRNLHPSFTVHRVPERHRLPTSSTCVNLLKLPPYESKAILRERLMEAIEGAEGFGLS</sequence>
<dbReference type="InParanoid" id="F0V929"/>
<feature type="domain" description="HECT" evidence="7">
    <location>
        <begin position="1280"/>
        <end position="1615"/>
    </location>
</feature>
<keyword evidence="10" id="KW-1185">Reference proteome</keyword>
<evidence type="ECO:0000256" key="6">
    <source>
        <dbReference type="SAM" id="MobiDB-lite"/>
    </source>
</evidence>
<protein>
    <recommendedName>
        <fullName evidence="2">HECT-type E3 ubiquitin transferase</fullName>
        <ecNumber evidence="2">2.3.2.26</ecNumber>
    </recommendedName>
</protein>
<dbReference type="EMBL" id="LN714477">
    <property type="protein sequence ID" value="CEL64856.1"/>
    <property type="molecule type" value="Genomic_DNA"/>
</dbReference>
<name>F0V929_NEOCL</name>
<feature type="compositionally biased region" description="Basic and acidic residues" evidence="6">
    <location>
        <begin position="716"/>
        <end position="726"/>
    </location>
</feature>
<evidence type="ECO:0000256" key="4">
    <source>
        <dbReference type="ARBA" id="ARBA00022786"/>
    </source>
</evidence>
<proteinExistence type="predicted"/>
<reference evidence="9" key="4">
    <citation type="journal article" date="2015" name="PLoS ONE">
        <title>Comprehensive Evaluation of Toxoplasma gondii VEG and Neospora caninum LIV Genomes with Tachyzoite Stage Transcriptome and Proteome Defines Novel Transcript Features.</title>
        <authorList>
            <person name="Ramaprasad A."/>
            <person name="Mourier T."/>
            <person name="Naeem R."/>
            <person name="Malas T.B."/>
            <person name="Moussa E."/>
            <person name="Panigrahi A."/>
            <person name="Vermont S.J."/>
            <person name="Otto T.D."/>
            <person name="Wastling J."/>
            <person name="Pain A."/>
        </authorList>
    </citation>
    <scope>NUCLEOTIDE SEQUENCE</scope>
    <source>
        <strain evidence="9">Liverpool</strain>
    </source>
</reference>
<evidence type="ECO:0000313" key="9">
    <source>
        <dbReference type="EMBL" id="CEL64856.1"/>
    </source>
</evidence>
<evidence type="ECO:0000313" key="8">
    <source>
        <dbReference type="EMBL" id="CBZ50254.1"/>
    </source>
</evidence>
<dbReference type="InterPro" id="IPR035983">
    <property type="entry name" value="Hect_E3_ubiquitin_ligase"/>
</dbReference>
<feature type="compositionally biased region" description="Basic and acidic residues" evidence="6">
    <location>
        <begin position="356"/>
        <end position="369"/>
    </location>
</feature>
<feature type="region of interest" description="Disordered" evidence="6">
    <location>
        <begin position="910"/>
        <end position="952"/>
    </location>
</feature>
<feature type="compositionally biased region" description="Low complexity" evidence="6">
    <location>
        <begin position="153"/>
        <end position="162"/>
    </location>
</feature>